<dbReference type="PANTHER" id="PTHR40254">
    <property type="entry name" value="BLR0577 PROTEIN"/>
    <property type="match status" value="1"/>
</dbReference>
<reference evidence="2 3" key="1">
    <citation type="submission" date="2013-07" db="EMBL/GenBank/DDBJ databases">
        <authorList>
            <consortium name="DOE Joint Genome Institute"/>
            <person name="Reeve W."/>
            <person name="Huntemann M."/>
            <person name="Han J."/>
            <person name="Chen A."/>
            <person name="Kyrpides N."/>
            <person name="Mavromatis K."/>
            <person name="Markowitz V."/>
            <person name="Palaniappan K."/>
            <person name="Ivanova N."/>
            <person name="Schaumberg A."/>
            <person name="Pati A."/>
            <person name="Liolios K."/>
            <person name="Nordberg H.P."/>
            <person name="Cantor M.N."/>
            <person name="Hua S.X."/>
            <person name="Woyke T."/>
        </authorList>
    </citation>
    <scope>NUCLEOTIDE SEQUENCE [LARGE SCALE GENOMIC DNA]</scope>
    <source>
        <strain evidence="2 3">DSM 43889</strain>
    </source>
</reference>
<protein>
    <submittedName>
        <fullName evidence="2">FAD-NAD(P)-binding</fullName>
    </submittedName>
</protein>
<dbReference type="RefSeq" id="WP_162147281.1">
    <property type="nucleotide sequence ID" value="NZ_AUBJ02000001.1"/>
</dbReference>
<dbReference type="PANTHER" id="PTHR40254:SF1">
    <property type="entry name" value="BLR0577 PROTEIN"/>
    <property type="match status" value="1"/>
</dbReference>
<accession>A0ABT1JDI5</accession>
<feature type="domain" description="FAD-dependent urate hydroxylase HpyO/Asp monooxygenase CreE-like FAD/NAD(P)-binding" evidence="1">
    <location>
        <begin position="4"/>
        <end position="163"/>
    </location>
</feature>
<dbReference type="InterPro" id="IPR036188">
    <property type="entry name" value="FAD/NAD-bd_sf"/>
</dbReference>
<dbReference type="SUPFAM" id="SSF51905">
    <property type="entry name" value="FAD/NAD(P)-binding domain"/>
    <property type="match status" value="1"/>
</dbReference>
<name>A0ABT1JDI5_ACTCY</name>
<dbReference type="InterPro" id="IPR038732">
    <property type="entry name" value="HpyO/CreE_NAD-binding"/>
</dbReference>
<evidence type="ECO:0000313" key="3">
    <source>
        <dbReference type="Proteomes" id="UP000791080"/>
    </source>
</evidence>
<gene>
    <name evidence="2" type="ORF">G443_000830</name>
</gene>
<evidence type="ECO:0000259" key="1">
    <source>
        <dbReference type="Pfam" id="PF13454"/>
    </source>
</evidence>
<proteinExistence type="predicted"/>
<dbReference type="Pfam" id="PF13454">
    <property type="entry name" value="NAD_binding_9"/>
    <property type="match status" value="1"/>
</dbReference>
<dbReference type="Gene3D" id="3.50.50.60">
    <property type="entry name" value="FAD/NAD(P)-binding domain"/>
    <property type="match status" value="1"/>
</dbReference>
<dbReference type="Proteomes" id="UP000791080">
    <property type="component" value="Unassembled WGS sequence"/>
</dbReference>
<dbReference type="EMBL" id="AUBJ02000001">
    <property type="protein sequence ID" value="MCP2330560.1"/>
    <property type="molecule type" value="Genomic_DNA"/>
</dbReference>
<keyword evidence="3" id="KW-1185">Reference proteome</keyword>
<reference evidence="2 3" key="2">
    <citation type="submission" date="2022-06" db="EMBL/GenBank/DDBJ databases">
        <title>Genomic Encyclopedia of Type Strains, Phase I: the one thousand microbial genomes (KMG-I) project.</title>
        <authorList>
            <person name="Kyrpides N."/>
        </authorList>
    </citation>
    <scope>NUCLEOTIDE SEQUENCE [LARGE SCALE GENOMIC DNA]</scope>
    <source>
        <strain evidence="2 3">DSM 43889</strain>
    </source>
</reference>
<comment type="caution">
    <text evidence="2">The sequence shown here is derived from an EMBL/GenBank/DDBJ whole genome shotgun (WGS) entry which is preliminary data.</text>
</comment>
<sequence length="553" mass="59527">MRVAVIGVGPRGLSVLERVISHTSLPGPPIELLLIEPNELGVGVHDIRQPDYLLLNTIVAQLTIFSDGHMAPGAPVTPGPSLYQWCHEHHGPVEFDDFLPRRLLGEYLQWAARVLLARVPPRLTVRHLPTAARHVRPATTGAVVTLADGTAHAVDLAVVTTGHGLADTEPPPLGAFVETPYPLPARTDGIVEGTTVALLGSGLTAMDVIAALTVGRGGAFDDHGYIPSGREPRIVLTNRARSLPRARPRTSQDRVAAPARYFTPAAIAALRHHAPGGLLDFRRHVEPLIRREAISRMGKPTAGEIAVVDQALSLEPVTWRTYEEYRDATLAAARADLVEAERGLGVSAVKDALEVLRDHRESLRAAVDPPGLTEESHRYFAHEYVPLVNRAVVGPQKERVHELLALVAAGVLTLGPGPGPALEPVGDRWALTSTRLGQPRRIEVDAVVRANLTWPSPDDARDPVGSSLRSWIAVDDGRSHRLTLDRDGYAIPREGGAPVPIAVFGPPAEGASYYNHYVPSPGMWSRALTDLDRVLGPTLAPAVPVPSPLLRRP</sequence>
<dbReference type="InterPro" id="IPR052189">
    <property type="entry name" value="L-asp_N-monooxygenase_NS-form"/>
</dbReference>
<organism evidence="2 3">
    <name type="scientific">Actinoalloteichus caeruleus DSM 43889</name>
    <dbReference type="NCBI Taxonomy" id="1120930"/>
    <lineage>
        <taxon>Bacteria</taxon>
        <taxon>Bacillati</taxon>
        <taxon>Actinomycetota</taxon>
        <taxon>Actinomycetes</taxon>
        <taxon>Pseudonocardiales</taxon>
        <taxon>Pseudonocardiaceae</taxon>
        <taxon>Actinoalloteichus</taxon>
        <taxon>Actinoalloteichus cyanogriseus</taxon>
    </lineage>
</organism>
<evidence type="ECO:0000313" key="2">
    <source>
        <dbReference type="EMBL" id="MCP2330560.1"/>
    </source>
</evidence>